<dbReference type="AlphaFoldDB" id="A0A653AFS4"/>
<keyword evidence="4" id="KW-0472">Membrane</keyword>
<keyword evidence="1" id="KW-0805">Transcription regulation</keyword>
<sequence length="425" mass="50299">MYIFVNKSILHMFKIIVSTIPMFVCAFWCIVLLSEYKSHNKAKIFLGFYMFVAFLLYLGHAAYFNHEYQFYGFWENIYLFCSLSVYPLYFIYIKLISRKTSLKLKDFWVLLPSVFISLFSFVLYFSMSPQETKIFLEDILYQTSYSQNFKLTPLLTLQIFKLRLFEVIFFIQIIFVVYFGRKHIIEYNKKIRDYYSNTEGKTLQQFNYLLYIFIATSFASTVVSILGKSFFTHSTWLLLIPAILFAALLFIIGYLGFKQEFTFTTFVEDLNKDAIKDLLDKNDSQVDYNELTQRKLLTELNELLEEKEIYKKRDLRITEVSMLLNTNRTYISQIINENMQTNFSDLINGYRINCAKNLLTDHTKKTFGLSEIAEMSGFSSDSSFYRIFRDKEGVSPGDFRKKNCNGIQHTTINEKNIELRKNSIF</sequence>
<organism evidence="6">
    <name type="scientific">uncultured Paludibacter sp</name>
    <dbReference type="NCBI Taxonomy" id="497635"/>
    <lineage>
        <taxon>Bacteria</taxon>
        <taxon>Pseudomonadati</taxon>
        <taxon>Bacteroidota</taxon>
        <taxon>Bacteroidia</taxon>
        <taxon>Bacteroidales</taxon>
        <taxon>Paludibacteraceae</taxon>
        <taxon>Paludibacter</taxon>
        <taxon>environmental samples</taxon>
    </lineage>
</organism>
<dbReference type="EMBL" id="UPXZ01000036">
    <property type="protein sequence ID" value="VBB46790.1"/>
    <property type="molecule type" value="Genomic_DNA"/>
</dbReference>
<feature type="transmembrane region" description="Helical" evidence="4">
    <location>
        <begin position="45"/>
        <end position="64"/>
    </location>
</feature>
<evidence type="ECO:0000313" key="6">
    <source>
        <dbReference type="EMBL" id="VBB46790.1"/>
    </source>
</evidence>
<accession>A0A653AFS4</accession>
<reference evidence="6" key="1">
    <citation type="submission" date="2018-07" db="EMBL/GenBank/DDBJ databases">
        <authorList>
            <consortium name="Genoscope - CEA"/>
            <person name="William W."/>
        </authorList>
    </citation>
    <scope>NUCLEOTIDE SEQUENCE</scope>
    <source>
        <strain evidence="6">IK1</strain>
    </source>
</reference>
<keyword evidence="2 6" id="KW-0238">DNA-binding</keyword>
<keyword evidence="4" id="KW-1133">Transmembrane helix</keyword>
<feature type="transmembrane region" description="Helical" evidence="4">
    <location>
        <begin position="12"/>
        <end position="33"/>
    </location>
</feature>
<feature type="transmembrane region" description="Helical" evidence="4">
    <location>
        <begin position="236"/>
        <end position="257"/>
    </location>
</feature>
<feature type="domain" description="HTH araC/xylS-type" evidence="5">
    <location>
        <begin position="294"/>
        <end position="402"/>
    </location>
</feature>
<keyword evidence="4" id="KW-0812">Transmembrane</keyword>
<evidence type="ECO:0000259" key="5">
    <source>
        <dbReference type="PROSITE" id="PS01124"/>
    </source>
</evidence>
<dbReference type="InterPro" id="IPR009057">
    <property type="entry name" value="Homeodomain-like_sf"/>
</dbReference>
<dbReference type="SUPFAM" id="SSF46689">
    <property type="entry name" value="Homeodomain-like"/>
    <property type="match status" value="1"/>
</dbReference>
<dbReference type="Gene3D" id="1.10.10.60">
    <property type="entry name" value="Homeodomain-like"/>
    <property type="match status" value="2"/>
</dbReference>
<dbReference type="SMART" id="SM00342">
    <property type="entry name" value="HTH_ARAC"/>
    <property type="match status" value="1"/>
</dbReference>
<name>A0A653AFS4_9BACT</name>
<gene>
    <name evidence="6" type="ORF">TRIP_D410053</name>
</gene>
<feature type="transmembrane region" description="Helical" evidence="4">
    <location>
        <begin position="76"/>
        <end position="95"/>
    </location>
</feature>
<dbReference type="InterPro" id="IPR018060">
    <property type="entry name" value="HTH_AraC"/>
</dbReference>
<dbReference type="PRINTS" id="PR00032">
    <property type="entry name" value="HTHARAC"/>
</dbReference>
<feature type="transmembrane region" description="Helical" evidence="4">
    <location>
        <begin position="208"/>
        <end position="230"/>
    </location>
</feature>
<evidence type="ECO:0000256" key="1">
    <source>
        <dbReference type="ARBA" id="ARBA00023015"/>
    </source>
</evidence>
<feature type="transmembrane region" description="Helical" evidence="4">
    <location>
        <begin position="107"/>
        <end position="127"/>
    </location>
</feature>
<dbReference type="Pfam" id="PF12833">
    <property type="entry name" value="HTH_18"/>
    <property type="match status" value="1"/>
</dbReference>
<proteinExistence type="predicted"/>
<dbReference type="PROSITE" id="PS00041">
    <property type="entry name" value="HTH_ARAC_FAMILY_1"/>
    <property type="match status" value="1"/>
</dbReference>
<dbReference type="PANTHER" id="PTHR43280:SF29">
    <property type="entry name" value="ARAC-FAMILY TRANSCRIPTIONAL REGULATOR"/>
    <property type="match status" value="1"/>
</dbReference>
<dbReference type="GO" id="GO:0003700">
    <property type="term" value="F:DNA-binding transcription factor activity"/>
    <property type="evidence" value="ECO:0007669"/>
    <property type="project" value="InterPro"/>
</dbReference>
<keyword evidence="3" id="KW-0804">Transcription</keyword>
<evidence type="ECO:0000256" key="2">
    <source>
        <dbReference type="ARBA" id="ARBA00023125"/>
    </source>
</evidence>
<dbReference type="InterPro" id="IPR018062">
    <property type="entry name" value="HTH_AraC-typ_CS"/>
</dbReference>
<evidence type="ECO:0000256" key="3">
    <source>
        <dbReference type="ARBA" id="ARBA00023163"/>
    </source>
</evidence>
<dbReference type="PROSITE" id="PS01124">
    <property type="entry name" value="HTH_ARAC_FAMILY_2"/>
    <property type="match status" value="1"/>
</dbReference>
<dbReference type="InterPro" id="IPR020449">
    <property type="entry name" value="Tscrpt_reg_AraC-type_HTH"/>
</dbReference>
<dbReference type="PANTHER" id="PTHR43280">
    <property type="entry name" value="ARAC-FAMILY TRANSCRIPTIONAL REGULATOR"/>
    <property type="match status" value="1"/>
</dbReference>
<evidence type="ECO:0000256" key="4">
    <source>
        <dbReference type="SAM" id="Phobius"/>
    </source>
</evidence>
<protein>
    <submittedName>
        <fullName evidence="6">DNA-binding helix-turn-helix protein</fullName>
    </submittedName>
</protein>
<feature type="transmembrane region" description="Helical" evidence="4">
    <location>
        <begin position="162"/>
        <end position="180"/>
    </location>
</feature>
<dbReference type="GO" id="GO:0043565">
    <property type="term" value="F:sequence-specific DNA binding"/>
    <property type="evidence" value="ECO:0007669"/>
    <property type="project" value="InterPro"/>
</dbReference>